<sequence>MGNLRTIPDMVLINILVYGENCYYSKHWGSFLLDLNQEQYANNFFLSYQDQYHNPL</sequence>
<organism evidence="1 2">
    <name type="scientific">Gigaspora rosea</name>
    <dbReference type="NCBI Taxonomy" id="44941"/>
    <lineage>
        <taxon>Eukaryota</taxon>
        <taxon>Fungi</taxon>
        <taxon>Fungi incertae sedis</taxon>
        <taxon>Mucoromycota</taxon>
        <taxon>Glomeromycotina</taxon>
        <taxon>Glomeromycetes</taxon>
        <taxon>Diversisporales</taxon>
        <taxon>Gigasporaceae</taxon>
        <taxon>Gigaspora</taxon>
    </lineage>
</organism>
<proteinExistence type="predicted"/>
<comment type="caution">
    <text evidence="1">The sequence shown here is derived from an EMBL/GenBank/DDBJ whole genome shotgun (WGS) entry which is preliminary data.</text>
</comment>
<dbReference type="Proteomes" id="UP000266673">
    <property type="component" value="Unassembled WGS sequence"/>
</dbReference>
<name>A0A397UQL7_9GLOM</name>
<accession>A0A397UQL7</accession>
<dbReference type="AlphaFoldDB" id="A0A397UQL7"/>
<gene>
    <name evidence="1" type="ORF">C2G38_2107849</name>
</gene>
<evidence type="ECO:0000313" key="1">
    <source>
        <dbReference type="EMBL" id="RIB09723.1"/>
    </source>
</evidence>
<evidence type="ECO:0000313" key="2">
    <source>
        <dbReference type="Proteomes" id="UP000266673"/>
    </source>
</evidence>
<reference evidence="1 2" key="1">
    <citation type="submission" date="2018-06" db="EMBL/GenBank/DDBJ databases">
        <title>Comparative genomics reveals the genomic features of Rhizophagus irregularis, R. cerebriforme, R. diaphanum and Gigaspora rosea, and their symbiotic lifestyle signature.</title>
        <authorList>
            <person name="Morin E."/>
            <person name="San Clemente H."/>
            <person name="Chen E.C.H."/>
            <person name="De La Providencia I."/>
            <person name="Hainaut M."/>
            <person name="Kuo A."/>
            <person name="Kohler A."/>
            <person name="Murat C."/>
            <person name="Tang N."/>
            <person name="Roy S."/>
            <person name="Loubradou J."/>
            <person name="Henrissat B."/>
            <person name="Grigoriev I.V."/>
            <person name="Corradi N."/>
            <person name="Roux C."/>
            <person name="Martin F.M."/>
        </authorList>
    </citation>
    <scope>NUCLEOTIDE SEQUENCE [LARGE SCALE GENOMIC DNA]</scope>
    <source>
        <strain evidence="1 2">DAOM 194757</strain>
    </source>
</reference>
<dbReference type="EMBL" id="QKWP01001335">
    <property type="protein sequence ID" value="RIB09723.1"/>
    <property type="molecule type" value="Genomic_DNA"/>
</dbReference>
<keyword evidence="2" id="KW-1185">Reference proteome</keyword>
<protein>
    <submittedName>
        <fullName evidence="1">Uncharacterized protein</fullName>
    </submittedName>
</protein>